<dbReference type="STRING" id="100816.A0A175W3D6"/>
<evidence type="ECO:0000256" key="5">
    <source>
        <dbReference type="ARBA" id="ARBA00038359"/>
    </source>
</evidence>
<evidence type="ECO:0000256" key="3">
    <source>
        <dbReference type="ARBA" id="ARBA00022989"/>
    </source>
</evidence>
<comment type="subcellular location">
    <subcellularLocation>
        <location evidence="1">Membrane</location>
        <topology evidence="1">Multi-pass membrane protein</topology>
    </subcellularLocation>
</comment>
<protein>
    <recommendedName>
        <fullName evidence="7">Rhodopsin domain-containing protein</fullName>
    </recommendedName>
</protein>
<dbReference type="AlphaFoldDB" id="A0A175W3D6"/>
<feature type="transmembrane region" description="Helical" evidence="6">
    <location>
        <begin position="174"/>
        <end position="196"/>
    </location>
</feature>
<feature type="transmembrane region" description="Helical" evidence="6">
    <location>
        <begin position="92"/>
        <end position="117"/>
    </location>
</feature>
<feature type="transmembrane region" description="Helical" evidence="6">
    <location>
        <begin position="20"/>
        <end position="40"/>
    </location>
</feature>
<feature type="domain" description="Rhodopsin" evidence="7">
    <location>
        <begin position="36"/>
        <end position="269"/>
    </location>
</feature>
<dbReference type="VEuPathDB" id="FungiDB:MMYC01_206789"/>
<dbReference type="InterPro" id="IPR049326">
    <property type="entry name" value="Rhodopsin_dom_fungi"/>
</dbReference>
<dbReference type="InterPro" id="IPR052337">
    <property type="entry name" value="SAT4-like"/>
</dbReference>
<keyword evidence="4 6" id="KW-0472">Membrane</keyword>
<evidence type="ECO:0000256" key="6">
    <source>
        <dbReference type="SAM" id="Phobius"/>
    </source>
</evidence>
<evidence type="ECO:0000256" key="1">
    <source>
        <dbReference type="ARBA" id="ARBA00004141"/>
    </source>
</evidence>
<comment type="similarity">
    <text evidence="5">Belongs to the SAT4 family.</text>
</comment>
<dbReference type="GO" id="GO:0016020">
    <property type="term" value="C:membrane"/>
    <property type="evidence" value="ECO:0007669"/>
    <property type="project" value="UniProtKB-SubCell"/>
</dbReference>
<name>A0A175W3D6_9PEZI</name>
<evidence type="ECO:0000256" key="4">
    <source>
        <dbReference type="ARBA" id="ARBA00023136"/>
    </source>
</evidence>
<feature type="transmembrane region" description="Helical" evidence="6">
    <location>
        <begin position="208"/>
        <end position="228"/>
    </location>
</feature>
<keyword evidence="3 6" id="KW-1133">Transmembrane helix</keyword>
<organism evidence="8 9">
    <name type="scientific">Madurella mycetomatis</name>
    <dbReference type="NCBI Taxonomy" id="100816"/>
    <lineage>
        <taxon>Eukaryota</taxon>
        <taxon>Fungi</taxon>
        <taxon>Dikarya</taxon>
        <taxon>Ascomycota</taxon>
        <taxon>Pezizomycotina</taxon>
        <taxon>Sordariomycetes</taxon>
        <taxon>Sordariomycetidae</taxon>
        <taxon>Sordariales</taxon>
        <taxon>Sordariales incertae sedis</taxon>
        <taxon>Madurella</taxon>
    </lineage>
</organism>
<dbReference type="Proteomes" id="UP000078237">
    <property type="component" value="Unassembled WGS sequence"/>
</dbReference>
<dbReference type="PANTHER" id="PTHR33048">
    <property type="entry name" value="PTH11-LIKE INTEGRAL MEMBRANE PROTEIN (AFU_ORTHOLOGUE AFUA_5G11245)"/>
    <property type="match status" value="1"/>
</dbReference>
<keyword evidence="2 6" id="KW-0812">Transmembrane</keyword>
<dbReference type="Pfam" id="PF20684">
    <property type="entry name" value="Fung_rhodopsin"/>
    <property type="match status" value="1"/>
</dbReference>
<sequence length="354" mass="40012">MAPVPALPPYAFEDKSGTIIGVVVFCLLWATFMVSLRLWTRWRIIKQVGIDDYACVSGLLMACGSGIAVAQMTEYGLGKHIYVVPPRNVPLYFRAFYVSIIMYSASLLAIKLTFLFQYYRSLAGQHMRVVYVFGVIIVGGWALSQVFVGIFLCYPIDGFWDSTIQATCITNVPLWYINAAGNIITDVAVFAFPFPVLWKLHLPRPQKLVLLGVFSLGFFTVIFSIIRIRYLKMFEDSPWENVDIALWSIGELTSALTCACLPTLRPLVVRHFPSLQWHAGQSPKGQRNVRWYANRQGSEERGVMDVESAACRTHNPRIRGDRSPPVRESDTELREYADSFDMHFVRISNDGKGS</sequence>
<evidence type="ECO:0000313" key="9">
    <source>
        <dbReference type="Proteomes" id="UP000078237"/>
    </source>
</evidence>
<proteinExistence type="inferred from homology"/>
<comment type="caution">
    <text evidence="8">The sequence shown here is derived from an EMBL/GenBank/DDBJ whole genome shotgun (WGS) entry which is preliminary data.</text>
</comment>
<keyword evidence="9" id="KW-1185">Reference proteome</keyword>
<feature type="transmembrane region" description="Helical" evidence="6">
    <location>
        <begin position="129"/>
        <end position="154"/>
    </location>
</feature>
<feature type="transmembrane region" description="Helical" evidence="6">
    <location>
        <begin position="52"/>
        <end position="72"/>
    </location>
</feature>
<dbReference type="EMBL" id="LCTW02000139">
    <property type="protein sequence ID" value="KXX77961.1"/>
    <property type="molecule type" value="Genomic_DNA"/>
</dbReference>
<evidence type="ECO:0000313" key="8">
    <source>
        <dbReference type="EMBL" id="KXX77961.1"/>
    </source>
</evidence>
<accession>A0A175W3D6</accession>
<dbReference type="OrthoDB" id="3648173at2759"/>
<evidence type="ECO:0000256" key="2">
    <source>
        <dbReference type="ARBA" id="ARBA00022692"/>
    </source>
</evidence>
<reference evidence="8 9" key="1">
    <citation type="journal article" date="2016" name="Genome Announc.">
        <title>Genome Sequence of Madurella mycetomatis mm55, Isolated from a Human Mycetoma Case in Sudan.</title>
        <authorList>
            <person name="Smit S."/>
            <person name="Derks M.F."/>
            <person name="Bervoets S."/>
            <person name="Fahal A."/>
            <person name="van Leeuwen W."/>
            <person name="van Belkum A."/>
            <person name="van de Sande W.W."/>
        </authorList>
    </citation>
    <scope>NUCLEOTIDE SEQUENCE [LARGE SCALE GENOMIC DNA]</scope>
    <source>
        <strain evidence="9">mm55</strain>
    </source>
</reference>
<evidence type="ECO:0000259" key="7">
    <source>
        <dbReference type="Pfam" id="PF20684"/>
    </source>
</evidence>
<dbReference type="PANTHER" id="PTHR33048:SF47">
    <property type="entry name" value="INTEGRAL MEMBRANE PROTEIN-RELATED"/>
    <property type="match status" value="1"/>
</dbReference>
<gene>
    <name evidence="8" type="ORF">MMYC01_206789</name>
</gene>